<evidence type="ECO:0000256" key="1">
    <source>
        <dbReference type="SAM" id="SignalP"/>
    </source>
</evidence>
<dbReference type="Proteomes" id="UP000664795">
    <property type="component" value="Unassembled WGS sequence"/>
</dbReference>
<protein>
    <submittedName>
        <fullName evidence="3">DUF2807 domain-containing protein</fullName>
    </submittedName>
</protein>
<dbReference type="AlphaFoldDB" id="A0A939G5L0"/>
<dbReference type="RefSeq" id="WP_207334788.1">
    <property type="nucleotide sequence ID" value="NZ_JAFMYU010000004.1"/>
</dbReference>
<evidence type="ECO:0000313" key="3">
    <source>
        <dbReference type="EMBL" id="MBO0930840.1"/>
    </source>
</evidence>
<keyword evidence="4" id="KW-1185">Reference proteome</keyword>
<dbReference type="EMBL" id="JAFMYU010000004">
    <property type="protein sequence ID" value="MBO0930840.1"/>
    <property type="molecule type" value="Genomic_DNA"/>
</dbReference>
<comment type="caution">
    <text evidence="3">The sequence shown here is derived from an EMBL/GenBank/DDBJ whole genome shotgun (WGS) entry which is preliminary data.</text>
</comment>
<evidence type="ECO:0000313" key="4">
    <source>
        <dbReference type="Proteomes" id="UP000664795"/>
    </source>
</evidence>
<organism evidence="3 4">
    <name type="scientific">Fibrella aquatilis</name>
    <dbReference type="NCBI Taxonomy" id="2817059"/>
    <lineage>
        <taxon>Bacteria</taxon>
        <taxon>Pseudomonadati</taxon>
        <taxon>Bacteroidota</taxon>
        <taxon>Cytophagia</taxon>
        <taxon>Cytophagales</taxon>
        <taxon>Spirosomataceae</taxon>
        <taxon>Fibrella</taxon>
    </lineage>
</organism>
<reference evidence="3 4" key="1">
    <citation type="submission" date="2021-03" db="EMBL/GenBank/DDBJ databases">
        <title>Fibrella sp. HMF5036 genome sequencing and assembly.</title>
        <authorList>
            <person name="Kang H."/>
            <person name="Kim H."/>
            <person name="Bae S."/>
            <person name="Joh K."/>
        </authorList>
    </citation>
    <scope>NUCLEOTIDE SEQUENCE [LARGE SCALE GENOMIC DNA]</scope>
    <source>
        <strain evidence="3 4">HMF5036</strain>
    </source>
</reference>
<proteinExistence type="predicted"/>
<dbReference type="Pfam" id="PF10988">
    <property type="entry name" value="DUF2807"/>
    <property type="match status" value="1"/>
</dbReference>
<dbReference type="InterPro" id="IPR021255">
    <property type="entry name" value="DUF2807"/>
</dbReference>
<accession>A0A939G5L0</accession>
<feature type="domain" description="Putative auto-transporter adhesin head GIN" evidence="2">
    <location>
        <begin position="54"/>
        <end position="202"/>
    </location>
</feature>
<dbReference type="Gene3D" id="2.160.20.120">
    <property type="match status" value="1"/>
</dbReference>
<gene>
    <name evidence="3" type="ORF">J2I48_07555</name>
</gene>
<sequence>MKTILLTIALLSSATLYAQRAKYDSSQELRGSGRLIRETKSVVSFTRIQTQQFPANTTVEVGGDESSVDISLDDNLRPFLQIDEQNGVLKLSFAEPSGKPFWISKSTISVTIRTPRLIGFKHGSNSNVDINGLNGERFDLANQANGNVTLRGKVTTLNVVSAANGDVQADDLIAQTANVVSTANANLRINAQTVNEVNSGNGQVINVAKRAK</sequence>
<feature type="signal peptide" evidence="1">
    <location>
        <begin position="1"/>
        <end position="18"/>
    </location>
</feature>
<evidence type="ECO:0000259" key="2">
    <source>
        <dbReference type="Pfam" id="PF10988"/>
    </source>
</evidence>
<feature type="chain" id="PRO_5037427782" evidence="1">
    <location>
        <begin position="19"/>
        <end position="212"/>
    </location>
</feature>
<keyword evidence="1" id="KW-0732">Signal</keyword>
<name>A0A939G5L0_9BACT</name>